<protein>
    <submittedName>
        <fullName evidence="1">Uncharacterized protein</fullName>
    </submittedName>
</protein>
<comment type="caution">
    <text evidence="1">The sequence shown here is derived from an EMBL/GenBank/DDBJ whole genome shotgun (WGS) entry which is preliminary data.</text>
</comment>
<evidence type="ECO:0000313" key="2">
    <source>
        <dbReference type="Proteomes" id="UP000299102"/>
    </source>
</evidence>
<evidence type="ECO:0000313" key="1">
    <source>
        <dbReference type="EMBL" id="GBP19666.1"/>
    </source>
</evidence>
<dbReference type="EMBL" id="BGZK01000110">
    <property type="protein sequence ID" value="GBP19666.1"/>
    <property type="molecule type" value="Genomic_DNA"/>
</dbReference>
<keyword evidence="2" id="KW-1185">Reference proteome</keyword>
<accession>A0A4C1U1G1</accession>
<gene>
    <name evidence="1" type="ORF">EVAR_75638_1</name>
</gene>
<name>A0A4C1U1G1_EUMVA</name>
<sequence length="272" mass="28364">MVEWERRKAFGASLSFDVVTSKLLSGLRAKISGAASVGGGSRSGARVAECKGGRRAAGARGDGAGRVSSSQGQVPGVARRAFETYVGGSRFRVELDFGYFGRGDGPGPARVRSAGAVGVSSGGPKLGSSAAIARSRESVGPAENWPNSPTYSAQGLAVQRSADYIPRHGGSEVGLGELVAPVNAVRQTVKKLLVNLSVITNPVPCDAKATCSATRLSSQSGWDKFPLRFAAMSAQIYLSDTIPFGCGEIQFSFYLRARYLPEASASRLSRTP</sequence>
<proteinExistence type="predicted"/>
<dbReference type="AlphaFoldDB" id="A0A4C1U1G1"/>
<organism evidence="1 2">
    <name type="scientific">Eumeta variegata</name>
    <name type="common">Bagworm moth</name>
    <name type="synonym">Eumeta japonica</name>
    <dbReference type="NCBI Taxonomy" id="151549"/>
    <lineage>
        <taxon>Eukaryota</taxon>
        <taxon>Metazoa</taxon>
        <taxon>Ecdysozoa</taxon>
        <taxon>Arthropoda</taxon>
        <taxon>Hexapoda</taxon>
        <taxon>Insecta</taxon>
        <taxon>Pterygota</taxon>
        <taxon>Neoptera</taxon>
        <taxon>Endopterygota</taxon>
        <taxon>Lepidoptera</taxon>
        <taxon>Glossata</taxon>
        <taxon>Ditrysia</taxon>
        <taxon>Tineoidea</taxon>
        <taxon>Psychidae</taxon>
        <taxon>Oiketicinae</taxon>
        <taxon>Eumeta</taxon>
    </lineage>
</organism>
<dbReference type="Proteomes" id="UP000299102">
    <property type="component" value="Unassembled WGS sequence"/>
</dbReference>
<reference evidence="1 2" key="1">
    <citation type="journal article" date="2019" name="Commun. Biol.">
        <title>The bagworm genome reveals a unique fibroin gene that provides high tensile strength.</title>
        <authorList>
            <person name="Kono N."/>
            <person name="Nakamura H."/>
            <person name="Ohtoshi R."/>
            <person name="Tomita M."/>
            <person name="Numata K."/>
            <person name="Arakawa K."/>
        </authorList>
    </citation>
    <scope>NUCLEOTIDE SEQUENCE [LARGE SCALE GENOMIC DNA]</scope>
</reference>